<sequence length="373" mass="43537">MAEYRTGEPPEQMIVANVPVELIFTDMDVRTAKRERGIPSFTEKWYAHHLLHSDISIPRLEPHRLLFRYFMGDPAASPSPYLDWYEAIHSTRGLEPPLSGSGLLRQRQSEFHNMRDALKKGLSYFTEHPVEARYNLPGRFNIRDGHHRASFLYCSGLRRIPVRMPHSDYKRWTDDEALKQAENKMADPKRKLIYTPILHPAFYHMRSERDEVHKTRLDYILEYLGMRNLRGLKVLDIGCNIGYYSRHFVREGALVTGLEPDNFHHEFLVVLNRLEHASFRLITEPMEALENLEEHDIGLMLTVFYHLMSDPARREPFLSALDRSVRGMLFWESGDRIAEEKSLLLNGTGFKTYVKLADTFGTGKYRELGVFLK</sequence>
<proteinExistence type="predicted"/>
<protein>
    <submittedName>
        <fullName evidence="1">DUF1698 domain-containing protein</fullName>
    </submittedName>
</protein>
<dbReference type="CDD" id="cd02440">
    <property type="entry name" value="AdoMet_MTases"/>
    <property type="match status" value="1"/>
</dbReference>
<gene>
    <name evidence="1" type="ORF">V3851_08955</name>
</gene>
<dbReference type="Proteomes" id="UP001306950">
    <property type="component" value="Unassembled WGS sequence"/>
</dbReference>
<dbReference type="SUPFAM" id="SSF53335">
    <property type="entry name" value="S-adenosyl-L-methionine-dependent methyltransferases"/>
    <property type="match status" value="1"/>
</dbReference>
<evidence type="ECO:0000313" key="1">
    <source>
        <dbReference type="EMBL" id="MEF2965957.1"/>
    </source>
</evidence>
<comment type="caution">
    <text evidence="1">The sequence shown here is derived from an EMBL/GenBank/DDBJ whole genome shotgun (WGS) entry which is preliminary data.</text>
</comment>
<evidence type="ECO:0000313" key="2">
    <source>
        <dbReference type="Proteomes" id="UP001306950"/>
    </source>
</evidence>
<dbReference type="Gene3D" id="3.40.50.150">
    <property type="entry name" value="Vaccinia Virus protein VP39"/>
    <property type="match status" value="1"/>
</dbReference>
<organism evidence="1 2">
    <name type="scientific">Paenibacillus haidiansis</name>
    <dbReference type="NCBI Taxonomy" id="1574488"/>
    <lineage>
        <taxon>Bacteria</taxon>
        <taxon>Bacillati</taxon>
        <taxon>Bacillota</taxon>
        <taxon>Bacilli</taxon>
        <taxon>Bacillales</taxon>
        <taxon>Paenibacillaceae</taxon>
        <taxon>Paenibacillus</taxon>
    </lineage>
</organism>
<keyword evidence="2" id="KW-1185">Reference proteome</keyword>
<accession>A0ABU7VSW9</accession>
<dbReference type="Pfam" id="PF08003">
    <property type="entry name" value="Methyltransf_9"/>
    <property type="match status" value="1"/>
</dbReference>
<reference evidence="1 2" key="1">
    <citation type="submission" date="2024-02" db="EMBL/GenBank/DDBJ databases">
        <title>A nitrogen-fixing paenibacillus bacterium.</title>
        <authorList>
            <person name="Zhang W.L."/>
            <person name="Chen S.F."/>
        </authorList>
    </citation>
    <scope>NUCLEOTIDE SEQUENCE [LARGE SCALE GENOMIC DNA]</scope>
    <source>
        <strain evidence="1 2">M1</strain>
    </source>
</reference>
<dbReference type="InterPro" id="IPR027555">
    <property type="entry name" value="Mo5U34_MeTrfas-like"/>
</dbReference>
<name>A0ABU7VSW9_9BACL</name>
<dbReference type="EMBL" id="JAZHPZ010000003">
    <property type="protein sequence ID" value="MEF2965957.1"/>
    <property type="molecule type" value="Genomic_DNA"/>
</dbReference>
<dbReference type="InterPro" id="IPR029063">
    <property type="entry name" value="SAM-dependent_MTases_sf"/>
</dbReference>
<dbReference type="RefSeq" id="WP_331846180.1">
    <property type="nucleotide sequence ID" value="NZ_JAZHPZ010000003.1"/>
</dbReference>